<dbReference type="Proteomes" id="UP000198618">
    <property type="component" value="Unassembled WGS sequence"/>
</dbReference>
<evidence type="ECO:0008006" key="4">
    <source>
        <dbReference type="Google" id="ProtNLM"/>
    </source>
</evidence>
<sequence length="169" mass="19083">MKRAVVLVGCFISVLSACVDDAELSGEVEDNRSAEEVPEANIKNGEKEVNEQDIIEVYTKQLDAMETGDEGTYMNTLSMDPDTEENIRSQFQLIQEIGAVIEAQEMEVTFDSSTKADLYVKQKMYTVEENQEFLDRILEVIYHMEKVHGKWKMVGSSAIGITFLEELAN</sequence>
<dbReference type="InterPro" id="IPR032710">
    <property type="entry name" value="NTF2-like_dom_sf"/>
</dbReference>
<evidence type="ECO:0000313" key="3">
    <source>
        <dbReference type="Proteomes" id="UP000198618"/>
    </source>
</evidence>
<reference evidence="2 3" key="1">
    <citation type="submission" date="2016-10" db="EMBL/GenBank/DDBJ databases">
        <authorList>
            <person name="de Groot N.N."/>
        </authorList>
    </citation>
    <scope>NUCLEOTIDE SEQUENCE [LARGE SCALE GENOMIC DNA]</scope>
    <source>
        <strain evidence="2 3">IBRC-M 10780</strain>
    </source>
</reference>
<organism evidence="2 3">
    <name type="scientific">Oceanobacillus limi</name>
    <dbReference type="NCBI Taxonomy" id="930131"/>
    <lineage>
        <taxon>Bacteria</taxon>
        <taxon>Bacillati</taxon>
        <taxon>Bacillota</taxon>
        <taxon>Bacilli</taxon>
        <taxon>Bacillales</taxon>
        <taxon>Bacillaceae</taxon>
        <taxon>Oceanobacillus</taxon>
    </lineage>
</organism>
<accession>A0A1I0GBX7</accession>
<dbReference type="EMBL" id="FOHE01000020">
    <property type="protein sequence ID" value="SET68425.1"/>
    <property type="molecule type" value="Genomic_DNA"/>
</dbReference>
<dbReference type="RefSeq" id="WP_090871984.1">
    <property type="nucleotide sequence ID" value="NZ_FOHE01000020.1"/>
</dbReference>
<dbReference type="SUPFAM" id="SSF54427">
    <property type="entry name" value="NTF2-like"/>
    <property type="match status" value="1"/>
</dbReference>
<proteinExistence type="predicted"/>
<name>A0A1I0GBX7_9BACI</name>
<dbReference type="AlphaFoldDB" id="A0A1I0GBX7"/>
<evidence type="ECO:0000313" key="2">
    <source>
        <dbReference type="EMBL" id="SET68425.1"/>
    </source>
</evidence>
<protein>
    <recommendedName>
        <fullName evidence="4">SnoaL-like domain-containing protein</fullName>
    </recommendedName>
</protein>
<keyword evidence="3" id="KW-1185">Reference proteome</keyword>
<dbReference type="PROSITE" id="PS51257">
    <property type="entry name" value="PROKAR_LIPOPROTEIN"/>
    <property type="match status" value="1"/>
</dbReference>
<feature type="region of interest" description="Disordered" evidence="1">
    <location>
        <begin position="25"/>
        <end position="46"/>
    </location>
</feature>
<gene>
    <name evidence="2" type="ORF">SAMN05216389_12061</name>
</gene>
<evidence type="ECO:0000256" key="1">
    <source>
        <dbReference type="SAM" id="MobiDB-lite"/>
    </source>
</evidence>